<dbReference type="RefSeq" id="WP_184386010.1">
    <property type="nucleotide sequence ID" value="NZ_JACIDJ010000006.1"/>
</dbReference>
<proteinExistence type="predicted"/>
<feature type="domain" description="Calcineurin-like phosphoesterase" evidence="1">
    <location>
        <begin position="29"/>
        <end position="121"/>
    </location>
</feature>
<dbReference type="InterPro" id="IPR004843">
    <property type="entry name" value="Calcineurin-like_PHP"/>
</dbReference>
<comment type="caution">
    <text evidence="2">The sequence shown here is derived from an EMBL/GenBank/DDBJ whole genome shotgun (WGS) entry which is preliminary data.</text>
</comment>
<keyword evidence="3" id="KW-1185">Reference proteome</keyword>
<protein>
    <recommendedName>
        <fullName evidence="1">Calcineurin-like phosphoesterase domain-containing protein</fullName>
    </recommendedName>
</protein>
<dbReference type="GO" id="GO:0016787">
    <property type="term" value="F:hydrolase activity"/>
    <property type="evidence" value="ECO:0007669"/>
    <property type="project" value="InterPro"/>
</dbReference>
<dbReference type="PANTHER" id="PTHR39323:SF1">
    <property type="entry name" value="BLR1149 PROTEIN"/>
    <property type="match status" value="1"/>
</dbReference>
<name>A0A840AIH2_9PROT</name>
<dbReference type="Pfam" id="PF00149">
    <property type="entry name" value="Metallophos"/>
    <property type="match status" value="1"/>
</dbReference>
<dbReference type="Proteomes" id="UP000553193">
    <property type="component" value="Unassembled WGS sequence"/>
</dbReference>
<dbReference type="InterPro" id="IPR024173">
    <property type="entry name" value="Pesterase_MJ0037-like"/>
</dbReference>
<dbReference type="InterPro" id="IPR029052">
    <property type="entry name" value="Metallo-depent_PP-like"/>
</dbReference>
<accession>A0A840AIH2</accession>
<evidence type="ECO:0000313" key="2">
    <source>
        <dbReference type="EMBL" id="MBB3899865.1"/>
    </source>
</evidence>
<dbReference type="Gene3D" id="3.60.21.10">
    <property type="match status" value="1"/>
</dbReference>
<evidence type="ECO:0000313" key="3">
    <source>
        <dbReference type="Proteomes" id="UP000553193"/>
    </source>
</evidence>
<evidence type="ECO:0000259" key="1">
    <source>
        <dbReference type="Pfam" id="PF00149"/>
    </source>
</evidence>
<sequence length="232" mass="24835">MSLAPLHMAGERIMLCPLGVALWPARATLIAADLHLEKGSHFAGRGRLVPPYDTRATLEALQRALRRHAPKRVILLGDSFHDANGATRLCAEDAALLGRLMGERELIWVLGNHDPVAPAGLPGRAVEELLEGPLVFRHIGSPALARHGMGELSGHYHPKASVPTRAGHVTRSCFLGDGRRLVLPALGAYAGGLEARDAAFAPLFPRGARAFLLGQERLHSLPVMPQRGVVSA</sequence>
<dbReference type="NCBIfam" id="TIGR04123">
    <property type="entry name" value="P_estr_lig_assc"/>
    <property type="match status" value="1"/>
</dbReference>
<dbReference type="InterPro" id="IPR026336">
    <property type="entry name" value="PdeM-like"/>
</dbReference>
<gene>
    <name evidence="2" type="ORF">GGQ83_003325</name>
</gene>
<dbReference type="AlphaFoldDB" id="A0A840AIH2"/>
<dbReference type="PIRSF" id="PIRSF000887">
    <property type="entry name" value="Pesterase_MJ0037"/>
    <property type="match status" value="1"/>
</dbReference>
<dbReference type="EMBL" id="JACIDJ010000006">
    <property type="protein sequence ID" value="MBB3899865.1"/>
    <property type="molecule type" value="Genomic_DNA"/>
</dbReference>
<dbReference type="PANTHER" id="PTHR39323">
    <property type="entry name" value="BLR1149 PROTEIN"/>
    <property type="match status" value="1"/>
</dbReference>
<reference evidence="2 3" key="1">
    <citation type="submission" date="2020-08" db="EMBL/GenBank/DDBJ databases">
        <title>Genomic Encyclopedia of Type Strains, Phase IV (KMG-IV): sequencing the most valuable type-strain genomes for metagenomic binning, comparative biology and taxonomic classification.</title>
        <authorList>
            <person name="Goeker M."/>
        </authorList>
    </citation>
    <scope>NUCLEOTIDE SEQUENCE [LARGE SCALE GENOMIC DNA]</scope>
    <source>
        <strain evidence="2 3">DSM 19979</strain>
    </source>
</reference>
<organism evidence="2 3">
    <name type="scientific">Roseococcus suduntuyensis</name>
    <dbReference type="NCBI Taxonomy" id="455361"/>
    <lineage>
        <taxon>Bacteria</taxon>
        <taxon>Pseudomonadati</taxon>
        <taxon>Pseudomonadota</taxon>
        <taxon>Alphaproteobacteria</taxon>
        <taxon>Acetobacterales</taxon>
        <taxon>Roseomonadaceae</taxon>
        <taxon>Roseococcus</taxon>
    </lineage>
</organism>
<dbReference type="SUPFAM" id="SSF56300">
    <property type="entry name" value="Metallo-dependent phosphatases"/>
    <property type="match status" value="1"/>
</dbReference>